<dbReference type="EMBL" id="MU006089">
    <property type="protein sequence ID" value="KAF2843329.1"/>
    <property type="molecule type" value="Genomic_DNA"/>
</dbReference>
<proteinExistence type="predicted"/>
<comment type="caution">
    <text evidence="2">The sequence shown here is derived from an EMBL/GenBank/DDBJ whole genome shotgun (WGS) entry which is preliminary data.</text>
</comment>
<evidence type="ECO:0000313" key="3">
    <source>
        <dbReference type="Proteomes" id="UP000799429"/>
    </source>
</evidence>
<gene>
    <name evidence="2" type="ORF">M501DRAFT_985449</name>
</gene>
<evidence type="ECO:0000313" key="2">
    <source>
        <dbReference type="EMBL" id="KAF2843329.1"/>
    </source>
</evidence>
<evidence type="ECO:0000256" key="1">
    <source>
        <dbReference type="SAM" id="MobiDB-lite"/>
    </source>
</evidence>
<organism evidence="2 3">
    <name type="scientific">Patellaria atrata CBS 101060</name>
    <dbReference type="NCBI Taxonomy" id="1346257"/>
    <lineage>
        <taxon>Eukaryota</taxon>
        <taxon>Fungi</taxon>
        <taxon>Dikarya</taxon>
        <taxon>Ascomycota</taxon>
        <taxon>Pezizomycotina</taxon>
        <taxon>Dothideomycetes</taxon>
        <taxon>Dothideomycetes incertae sedis</taxon>
        <taxon>Patellariales</taxon>
        <taxon>Patellariaceae</taxon>
        <taxon>Patellaria</taxon>
    </lineage>
</organism>
<sequence>MVAEADSGPASSDGETDSKGKGARQHRISKIQITHGQITPEIVEESLQQLLEEIIGQQQPFGYLAFTNNKPHLKVITDVKSWVATELNLFAEGHLLCRARLCRT</sequence>
<protein>
    <submittedName>
        <fullName evidence="2">Uncharacterized protein</fullName>
    </submittedName>
</protein>
<accession>A0A9P4VX17</accession>
<reference evidence="2" key="1">
    <citation type="journal article" date="2020" name="Stud. Mycol.">
        <title>101 Dothideomycetes genomes: a test case for predicting lifestyles and emergence of pathogens.</title>
        <authorList>
            <person name="Haridas S."/>
            <person name="Albert R."/>
            <person name="Binder M."/>
            <person name="Bloem J."/>
            <person name="Labutti K."/>
            <person name="Salamov A."/>
            <person name="Andreopoulos B."/>
            <person name="Baker S."/>
            <person name="Barry K."/>
            <person name="Bills G."/>
            <person name="Bluhm B."/>
            <person name="Cannon C."/>
            <person name="Castanera R."/>
            <person name="Culley D."/>
            <person name="Daum C."/>
            <person name="Ezra D."/>
            <person name="Gonzalez J."/>
            <person name="Henrissat B."/>
            <person name="Kuo A."/>
            <person name="Liang C."/>
            <person name="Lipzen A."/>
            <person name="Lutzoni F."/>
            <person name="Magnuson J."/>
            <person name="Mondo S."/>
            <person name="Nolan M."/>
            <person name="Ohm R."/>
            <person name="Pangilinan J."/>
            <person name="Park H.-J."/>
            <person name="Ramirez L."/>
            <person name="Alfaro M."/>
            <person name="Sun H."/>
            <person name="Tritt A."/>
            <person name="Yoshinaga Y."/>
            <person name="Zwiers L.-H."/>
            <person name="Turgeon B."/>
            <person name="Goodwin S."/>
            <person name="Spatafora J."/>
            <person name="Crous P."/>
            <person name="Grigoriev I."/>
        </authorList>
    </citation>
    <scope>NUCLEOTIDE SEQUENCE</scope>
    <source>
        <strain evidence="2">CBS 101060</strain>
    </source>
</reference>
<name>A0A9P4VX17_9PEZI</name>
<dbReference type="Proteomes" id="UP000799429">
    <property type="component" value="Unassembled WGS sequence"/>
</dbReference>
<feature type="region of interest" description="Disordered" evidence="1">
    <location>
        <begin position="1"/>
        <end position="26"/>
    </location>
</feature>
<keyword evidence="3" id="KW-1185">Reference proteome</keyword>
<dbReference type="AlphaFoldDB" id="A0A9P4VX17"/>